<feature type="compositionally biased region" description="Basic and acidic residues" evidence="1">
    <location>
        <begin position="76"/>
        <end position="90"/>
    </location>
</feature>
<evidence type="ECO:0000313" key="3">
    <source>
        <dbReference type="RefSeq" id="XP_072850378.1"/>
    </source>
</evidence>
<sequence>MSLPPLASPPAAAAAALRLQPRKPRQAAPPTPALRKGATPATAPLAPAKPPRRGGGAPAERPGPFASSWPSSTLPPRKEPRGRVPRESARDAPPPHAARGATTAAHALALARGRSLVVAPLGSGARSCESLSAAAPGGRGEAALRFSLSLPPEAIRVLQRRSLEKHQQQQQQQRGRGLAPRSAASPDAAKRPLAGSPAAGGDLRALLQVSLLNERHRYDDVEYEEEEDEEAAGGEPGASTAREGLVRKCTEWLRGVERAAARDRADKLDTLPHLSTL</sequence>
<protein>
    <submittedName>
        <fullName evidence="3">Proline-rich protein 18</fullName>
    </submittedName>
</protein>
<feature type="compositionally biased region" description="Acidic residues" evidence="1">
    <location>
        <begin position="221"/>
        <end position="232"/>
    </location>
</feature>
<reference evidence="3" key="2">
    <citation type="submission" date="2025-08" db="UniProtKB">
        <authorList>
            <consortium name="RefSeq"/>
        </authorList>
    </citation>
    <scope>IDENTIFICATION</scope>
</reference>
<evidence type="ECO:0000256" key="1">
    <source>
        <dbReference type="SAM" id="MobiDB-lite"/>
    </source>
</evidence>
<feature type="region of interest" description="Disordered" evidence="1">
    <location>
        <begin position="162"/>
        <end position="199"/>
    </location>
</feature>
<dbReference type="GeneID" id="140705710"/>
<dbReference type="RefSeq" id="XP_072850378.1">
    <property type="nucleotide sequence ID" value="XM_072994277.1"/>
</dbReference>
<dbReference type="Proteomes" id="UP001652642">
    <property type="component" value="Chromosome 1"/>
</dbReference>
<dbReference type="Pfam" id="PF15671">
    <property type="entry name" value="PRR18"/>
    <property type="match status" value="2"/>
</dbReference>
<accession>A0ABM5FY88</accession>
<feature type="compositionally biased region" description="Low complexity" evidence="1">
    <location>
        <begin position="1"/>
        <end position="17"/>
    </location>
</feature>
<dbReference type="InterPro" id="IPR031369">
    <property type="entry name" value="PRR18"/>
</dbReference>
<keyword evidence="2" id="KW-1185">Reference proteome</keyword>
<feature type="region of interest" description="Disordered" evidence="1">
    <location>
        <begin position="221"/>
        <end position="244"/>
    </location>
</feature>
<feature type="compositionally biased region" description="Low complexity" evidence="1">
    <location>
        <begin position="37"/>
        <end position="46"/>
    </location>
</feature>
<feature type="region of interest" description="Disordered" evidence="1">
    <location>
        <begin position="1"/>
        <end position="105"/>
    </location>
</feature>
<reference evidence="2" key="1">
    <citation type="submission" date="2025-05" db="UniProtKB">
        <authorList>
            <consortium name="RefSeq"/>
        </authorList>
    </citation>
    <scope>NUCLEOTIDE SEQUENCE [LARGE SCALE GENOMIC DNA]</scope>
</reference>
<gene>
    <name evidence="3" type="primary">PRR18</name>
</gene>
<evidence type="ECO:0000313" key="2">
    <source>
        <dbReference type="Proteomes" id="UP001652642"/>
    </source>
</evidence>
<name>A0ABM5FY88_9SAUR</name>
<proteinExistence type="predicted"/>
<organism evidence="2 3">
    <name type="scientific">Pogona vitticeps</name>
    <name type="common">central bearded dragon</name>
    <dbReference type="NCBI Taxonomy" id="103695"/>
    <lineage>
        <taxon>Eukaryota</taxon>
        <taxon>Metazoa</taxon>
        <taxon>Chordata</taxon>
        <taxon>Craniata</taxon>
        <taxon>Vertebrata</taxon>
        <taxon>Euteleostomi</taxon>
        <taxon>Lepidosauria</taxon>
        <taxon>Squamata</taxon>
        <taxon>Bifurcata</taxon>
        <taxon>Unidentata</taxon>
        <taxon>Episquamata</taxon>
        <taxon>Toxicofera</taxon>
        <taxon>Iguania</taxon>
        <taxon>Acrodonta</taxon>
        <taxon>Agamidae</taxon>
        <taxon>Amphibolurinae</taxon>
        <taxon>Pogona</taxon>
    </lineage>
</organism>